<dbReference type="Pfam" id="PF01943">
    <property type="entry name" value="Polysacc_synt"/>
    <property type="match status" value="1"/>
</dbReference>
<protein>
    <submittedName>
        <fullName evidence="7">Oligosaccharide flippase family protein</fullName>
    </submittedName>
</protein>
<proteinExistence type="predicted"/>
<keyword evidence="3 6" id="KW-0812">Transmembrane</keyword>
<dbReference type="InterPro" id="IPR002797">
    <property type="entry name" value="Polysacc_synth"/>
</dbReference>
<feature type="transmembrane region" description="Helical" evidence="6">
    <location>
        <begin position="63"/>
        <end position="81"/>
    </location>
</feature>
<name>A0ABX1CQY1_9SPHN</name>
<feature type="transmembrane region" description="Helical" evidence="6">
    <location>
        <begin position="384"/>
        <end position="402"/>
    </location>
</feature>
<feature type="transmembrane region" description="Helical" evidence="6">
    <location>
        <begin position="132"/>
        <end position="153"/>
    </location>
</feature>
<comment type="caution">
    <text evidence="7">The sequence shown here is derived from an EMBL/GenBank/DDBJ whole genome shotgun (WGS) entry which is preliminary data.</text>
</comment>
<dbReference type="PANTHER" id="PTHR30250">
    <property type="entry name" value="PST FAMILY PREDICTED COLANIC ACID TRANSPORTER"/>
    <property type="match status" value="1"/>
</dbReference>
<keyword evidence="8" id="KW-1185">Reference proteome</keyword>
<dbReference type="EMBL" id="JAAVJH010000006">
    <property type="protein sequence ID" value="NJR79373.1"/>
    <property type="molecule type" value="Genomic_DNA"/>
</dbReference>
<feature type="transmembrane region" description="Helical" evidence="6">
    <location>
        <begin position="317"/>
        <end position="336"/>
    </location>
</feature>
<evidence type="ECO:0000256" key="2">
    <source>
        <dbReference type="ARBA" id="ARBA00022475"/>
    </source>
</evidence>
<accession>A0ABX1CQY1</accession>
<evidence type="ECO:0000256" key="1">
    <source>
        <dbReference type="ARBA" id="ARBA00004651"/>
    </source>
</evidence>
<dbReference type="Proteomes" id="UP000732399">
    <property type="component" value="Unassembled WGS sequence"/>
</dbReference>
<organism evidence="7 8">
    <name type="scientific">Sphingomonas corticis</name>
    <dbReference type="NCBI Taxonomy" id="2722791"/>
    <lineage>
        <taxon>Bacteria</taxon>
        <taxon>Pseudomonadati</taxon>
        <taxon>Pseudomonadota</taxon>
        <taxon>Alphaproteobacteria</taxon>
        <taxon>Sphingomonadales</taxon>
        <taxon>Sphingomonadaceae</taxon>
        <taxon>Sphingomonas</taxon>
    </lineage>
</organism>
<comment type="subcellular location">
    <subcellularLocation>
        <location evidence="1">Cell membrane</location>
        <topology evidence="1">Multi-pass membrane protein</topology>
    </subcellularLocation>
</comment>
<evidence type="ECO:0000256" key="5">
    <source>
        <dbReference type="ARBA" id="ARBA00023136"/>
    </source>
</evidence>
<evidence type="ECO:0000256" key="3">
    <source>
        <dbReference type="ARBA" id="ARBA00022692"/>
    </source>
</evidence>
<feature type="transmembrane region" description="Helical" evidence="6">
    <location>
        <begin position="174"/>
        <end position="195"/>
    </location>
</feature>
<sequence length="443" mass="46367">MRDVARMARRAAPGTRLLAIGPALRQNRDPIGAILLKLGGAFFSFLIIFIVARASGPAITGDYSMAIASAMMASLVATMGLDQIAIRTIGGDLREGRQDLAWAALMAVIRLVLPLSIVSAIVLLVGSRFAPLIGASSAAMAAASASVVAFPLLRVAVVTMRAAGSMLMSQFLDVAHSIIILGAVAGLMLVGSGGIRSSTLALLYSGAICTTATSAWIILLLRTRNWPRGAISTAPLLSASWRILATSFCHSLTQWTVLAQVGAELGADDVGAYRVANQFVMILALMLTTIEAFVSPQLAGDFRIGDVAGAWRRHRQATLLMLMAAAAPLLLCILIPKQLLALFGPAFVGASTALMILSAGQTINVLTGPIGGVMVMSGNERLSLKLSLIGFFLTVALSLVLIPRFALVGAAISGASSMIFRNVAAFMLMRRKLRPSGSSQPRV</sequence>
<feature type="transmembrane region" description="Helical" evidence="6">
    <location>
        <begin position="201"/>
        <end position="221"/>
    </location>
</feature>
<keyword evidence="5 6" id="KW-0472">Membrane</keyword>
<dbReference type="PANTHER" id="PTHR30250:SF11">
    <property type="entry name" value="O-ANTIGEN TRANSPORTER-RELATED"/>
    <property type="match status" value="1"/>
</dbReference>
<evidence type="ECO:0000256" key="4">
    <source>
        <dbReference type="ARBA" id="ARBA00022989"/>
    </source>
</evidence>
<dbReference type="InterPro" id="IPR050833">
    <property type="entry name" value="Poly_Biosynth_Transport"/>
</dbReference>
<evidence type="ECO:0000313" key="8">
    <source>
        <dbReference type="Proteomes" id="UP000732399"/>
    </source>
</evidence>
<evidence type="ECO:0000256" key="6">
    <source>
        <dbReference type="SAM" id="Phobius"/>
    </source>
</evidence>
<feature type="transmembrane region" description="Helical" evidence="6">
    <location>
        <begin position="34"/>
        <end position="51"/>
    </location>
</feature>
<reference evidence="7 8" key="1">
    <citation type="submission" date="2020-03" db="EMBL/GenBank/DDBJ databases">
        <authorList>
            <person name="Wang L."/>
            <person name="He N."/>
            <person name="Li Y."/>
            <person name="Fang Y."/>
            <person name="Zhang F."/>
        </authorList>
    </citation>
    <scope>NUCLEOTIDE SEQUENCE [LARGE SCALE GENOMIC DNA]</scope>
    <source>
        <strain evidence="7 8">36D10-4-7</strain>
    </source>
</reference>
<dbReference type="RefSeq" id="WP_168134904.1">
    <property type="nucleotide sequence ID" value="NZ_JAAVJH010000006.1"/>
</dbReference>
<keyword evidence="2" id="KW-1003">Cell membrane</keyword>
<evidence type="ECO:0000313" key="7">
    <source>
        <dbReference type="EMBL" id="NJR79373.1"/>
    </source>
</evidence>
<gene>
    <name evidence="7" type="ORF">HBH26_12350</name>
</gene>
<feature type="transmembrane region" description="Helical" evidence="6">
    <location>
        <begin position="102"/>
        <end position="126"/>
    </location>
</feature>
<keyword evidence="4 6" id="KW-1133">Transmembrane helix</keyword>
<feature type="transmembrane region" description="Helical" evidence="6">
    <location>
        <begin position="342"/>
        <end position="363"/>
    </location>
</feature>